<evidence type="ECO:0000313" key="3">
    <source>
        <dbReference type="EMBL" id="MDO1448270.1"/>
    </source>
</evidence>
<feature type="coiled-coil region" evidence="1">
    <location>
        <begin position="287"/>
        <end position="314"/>
    </location>
</feature>
<accession>A0ABT8RC40</accession>
<organism evidence="3 4">
    <name type="scientific">Rhodocytophaga aerolata</name>
    <dbReference type="NCBI Taxonomy" id="455078"/>
    <lineage>
        <taxon>Bacteria</taxon>
        <taxon>Pseudomonadati</taxon>
        <taxon>Bacteroidota</taxon>
        <taxon>Cytophagia</taxon>
        <taxon>Cytophagales</taxon>
        <taxon>Rhodocytophagaceae</taxon>
        <taxon>Rhodocytophaga</taxon>
    </lineage>
</organism>
<protein>
    <submittedName>
        <fullName evidence="3">Uncharacterized protein</fullName>
    </submittedName>
</protein>
<keyword evidence="1" id="KW-0175">Coiled coil</keyword>
<dbReference type="Proteomes" id="UP001168528">
    <property type="component" value="Unassembled WGS sequence"/>
</dbReference>
<sequence>MKNPLHCLKFLFTISLLLCFAAHASLQAQGMANAGSYMSYIGDQQREIMKDFMSYTSAVAHGKSARKVESRRQELMKTMTDSRRKIASMAPYEGDKSLRDSTAKFLLTSYHVLNDDYGKIMNLEEVAEQSYDAMEAYLLAQKIAEDKIKEASNSLKTLEKEFAGKHHVNLVETKDELSEKVKIAGKVTAYNNMVYLVFFKSYKQELYLMDAIQKKNINGIEQNKSTLHKYAQEGLAKLDTMAAFNGDRTLLTACRQMLEFYRDECGKIAPITEYYLKEENFTKIKKAFEAKREKDRTQADVNQYNQAINELNTSVNSFNTANNQLNKSRSQLIDNWNKVSANFSDKHTPKYK</sequence>
<comment type="caution">
    <text evidence="3">The sequence shown here is derived from an EMBL/GenBank/DDBJ whole genome shotgun (WGS) entry which is preliminary data.</text>
</comment>
<keyword evidence="2" id="KW-0732">Signal</keyword>
<feature type="chain" id="PRO_5045565836" evidence="2">
    <location>
        <begin position="25"/>
        <end position="352"/>
    </location>
</feature>
<evidence type="ECO:0000313" key="4">
    <source>
        <dbReference type="Proteomes" id="UP001168528"/>
    </source>
</evidence>
<evidence type="ECO:0000256" key="2">
    <source>
        <dbReference type="SAM" id="SignalP"/>
    </source>
</evidence>
<feature type="signal peptide" evidence="2">
    <location>
        <begin position="1"/>
        <end position="24"/>
    </location>
</feature>
<proteinExistence type="predicted"/>
<gene>
    <name evidence="3" type="ORF">Q0590_18490</name>
</gene>
<reference evidence="3" key="1">
    <citation type="submission" date="2023-07" db="EMBL/GenBank/DDBJ databases">
        <title>The genome sequence of Rhodocytophaga aerolata KACC 12507.</title>
        <authorList>
            <person name="Zhang X."/>
        </authorList>
    </citation>
    <scope>NUCLEOTIDE SEQUENCE</scope>
    <source>
        <strain evidence="3">KACC 12507</strain>
    </source>
</reference>
<keyword evidence="4" id="KW-1185">Reference proteome</keyword>
<dbReference type="RefSeq" id="WP_302039075.1">
    <property type="nucleotide sequence ID" value="NZ_JAUKPO010000011.1"/>
</dbReference>
<evidence type="ECO:0000256" key="1">
    <source>
        <dbReference type="SAM" id="Coils"/>
    </source>
</evidence>
<name>A0ABT8RC40_9BACT</name>
<dbReference type="EMBL" id="JAUKPO010000011">
    <property type="protein sequence ID" value="MDO1448270.1"/>
    <property type="molecule type" value="Genomic_DNA"/>
</dbReference>